<proteinExistence type="predicted"/>
<protein>
    <submittedName>
        <fullName evidence="1">Uncharacterized protein</fullName>
    </submittedName>
</protein>
<gene>
    <name evidence="1" type="ORF">S01H1_85258</name>
</gene>
<dbReference type="EMBL" id="BARS01058479">
    <property type="protein sequence ID" value="GAG48742.1"/>
    <property type="molecule type" value="Genomic_DNA"/>
</dbReference>
<sequence length="82" mass="9200">QTVRFRISINASETPDDHVVRMEVSGPDDKDRWYLAENVLVPAAGVQLALPFAFNDPPGKWTVRLRDITSGKRLERAIVLSP</sequence>
<name>X0YP76_9ZZZZ</name>
<comment type="caution">
    <text evidence="1">The sequence shown here is derived from an EMBL/GenBank/DDBJ whole genome shotgun (WGS) entry which is preliminary data.</text>
</comment>
<accession>X0YP76</accession>
<evidence type="ECO:0000313" key="1">
    <source>
        <dbReference type="EMBL" id="GAG48742.1"/>
    </source>
</evidence>
<dbReference type="AlphaFoldDB" id="X0YP76"/>
<organism evidence="1">
    <name type="scientific">marine sediment metagenome</name>
    <dbReference type="NCBI Taxonomy" id="412755"/>
    <lineage>
        <taxon>unclassified sequences</taxon>
        <taxon>metagenomes</taxon>
        <taxon>ecological metagenomes</taxon>
    </lineage>
</organism>
<reference evidence="1" key="1">
    <citation type="journal article" date="2014" name="Front. Microbiol.">
        <title>High frequency of phylogenetically diverse reductive dehalogenase-homologous genes in deep subseafloor sedimentary metagenomes.</title>
        <authorList>
            <person name="Kawai M."/>
            <person name="Futagami T."/>
            <person name="Toyoda A."/>
            <person name="Takaki Y."/>
            <person name="Nishi S."/>
            <person name="Hori S."/>
            <person name="Arai W."/>
            <person name="Tsubouchi T."/>
            <person name="Morono Y."/>
            <person name="Uchiyama I."/>
            <person name="Ito T."/>
            <person name="Fujiyama A."/>
            <person name="Inagaki F."/>
            <person name="Takami H."/>
        </authorList>
    </citation>
    <scope>NUCLEOTIDE SEQUENCE</scope>
    <source>
        <strain evidence="1">Expedition CK06-06</strain>
    </source>
</reference>
<feature type="non-terminal residue" evidence="1">
    <location>
        <position position="1"/>
    </location>
</feature>